<evidence type="ECO:0000259" key="2">
    <source>
        <dbReference type="Pfam" id="PF01471"/>
    </source>
</evidence>
<proteinExistence type="predicted"/>
<dbReference type="Pfam" id="PF01471">
    <property type="entry name" value="PG_binding_1"/>
    <property type="match status" value="1"/>
</dbReference>
<dbReference type="InterPro" id="IPR036365">
    <property type="entry name" value="PGBD-like_sf"/>
</dbReference>
<dbReference type="InterPro" id="IPR002477">
    <property type="entry name" value="Peptidoglycan-bd-like"/>
</dbReference>
<dbReference type="Gene3D" id="1.10.101.10">
    <property type="entry name" value="PGBD-like superfamily/PGBD"/>
    <property type="match status" value="1"/>
</dbReference>
<dbReference type="EMBL" id="VSSQ01000092">
    <property type="protein sequence ID" value="MPL75925.1"/>
    <property type="molecule type" value="Genomic_DNA"/>
</dbReference>
<feature type="compositionally biased region" description="Low complexity" evidence="1">
    <location>
        <begin position="158"/>
        <end position="175"/>
    </location>
</feature>
<evidence type="ECO:0000313" key="3">
    <source>
        <dbReference type="EMBL" id="MPL75925.1"/>
    </source>
</evidence>
<comment type="caution">
    <text evidence="3">The sequence shown here is derived from an EMBL/GenBank/DDBJ whole genome shotgun (WGS) entry which is preliminary data.</text>
</comment>
<protein>
    <recommendedName>
        <fullName evidence="2">Peptidoglycan binding-like domain-containing protein</fullName>
    </recommendedName>
</protein>
<dbReference type="AlphaFoldDB" id="A0A644UAB0"/>
<reference evidence="3" key="1">
    <citation type="submission" date="2019-08" db="EMBL/GenBank/DDBJ databases">
        <authorList>
            <person name="Kucharzyk K."/>
            <person name="Murdoch R.W."/>
            <person name="Higgins S."/>
            <person name="Loffler F."/>
        </authorList>
    </citation>
    <scope>NUCLEOTIDE SEQUENCE</scope>
</reference>
<gene>
    <name evidence="3" type="ORF">SDC9_21768</name>
</gene>
<feature type="domain" description="Peptidoglycan binding-like" evidence="2">
    <location>
        <begin position="62"/>
        <end position="114"/>
    </location>
</feature>
<feature type="region of interest" description="Disordered" evidence="1">
    <location>
        <begin position="136"/>
        <end position="178"/>
    </location>
</feature>
<accession>A0A644UAB0</accession>
<sequence>MYRNTKKILVFSFLIMSFIGFGFYNVDAQVEQKFSPIADSVSCIDAQYDLSFGSRDYALYGNVQKLQHFLFENGIMYHAPTGYFGPITQASLIKYQTLRNLYPTGFFDSNTRKAVARETCEQNEIVNNVRLITNYNPQYPNTQQPNPTYSPQTQYPDNTNTQIPNSTNTSSNQSPYYYVPQTTNPYYSTTTTNTPTLDKQIYYQITEQMLGFKLNSTTPNVLP</sequence>
<organism evidence="3">
    <name type="scientific">bioreactor metagenome</name>
    <dbReference type="NCBI Taxonomy" id="1076179"/>
    <lineage>
        <taxon>unclassified sequences</taxon>
        <taxon>metagenomes</taxon>
        <taxon>ecological metagenomes</taxon>
    </lineage>
</organism>
<evidence type="ECO:0000256" key="1">
    <source>
        <dbReference type="SAM" id="MobiDB-lite"/>
    </source>
</evidence>
<name>A0A644UAB0_9ZZZZ</name>
<dbReference type="SUPFAM" id="SSF47090">
    <property type="entry name" value="PGBD-like"/>
    <property type="match status" value="1"/>
</dbReference>
<feature type="compositionally biased region" description="Low complexity" evidence="1">
    <location>
        <begin position="136"/>
        <end position="149"/>
    </location>
</feature>
<dbReference type="InterPro" id="IPR036366">
    <property type="entry name" value="PGBDSf"/>
</dbReference>